<keyword evidence="1" id="KW-0472">Membrane</keyword>
<gene>
    <name evidence="2" type="ORF">ACFSSB_04025</name>
</gene>
<dbReference type="Proteomes" id="UP001597467">
    <property type="component" value="Unassembled WGS sequence"/>
</dbReference>
<keyword evidence="3" id="KW-1185">Reference proteome</keyword>
<feature type="transmembrane region" description="Helical" evidence="1">
    <location>
        <begin position="120"/>
        <end position="147"/>
    </location>
</feature>
<protein>
    <recommendedName>
        <fullName evidence="4">YhhN-like protein</fullName>
    </recommendedName>
</protein>
<feature type="transmembrane region" description="Helical" evidence="1">
    <location>
        <begin position="20"/>
        <end position="37"/>
    </location>
</feature>
<feature type="transmembrane region" description="Helical" evidence="1">
    <location>
        <begin position="90"/>
        <end position="108"/>
    </location>
</feature>
<evidence type="ECO:0000313" key="3">
    <source>
        <dbReference type="Proteomes" id="UP001597467"/>
    </source>
</evidence>
<feature type="transmembrane region" description="Helical" evidence="1">
    <location>
        <begin position="43"/>
        <end position="59"/>
    </location>
</feature>
<proteinExistence type="predicted"/>
<feature type="transmembrane region" description="Helical" evidence="1">
    <location>
        <begin position="66"/>
        <end position="84"/>
    </location>
</feature>
<evidence type="ECO:0008006" key="4">
    <source>
        <dbReference type="Google" id="ProtNLM"/>
    </source>
</evidence>
<feature type="transmembrane region" description="Helical" evidence="1">
    <location>
        <begin position="206"/>
        <end position="226"/>
    </location>
</feature>
<accession>A0ABW5K0T8</accession>
<keyword evidence="1" id="KW-0812">Transmembrane</keyword>
<feature type="transmembrane region" description="Helical" evidence="1">
    <location>
        <begin position="181"/>
        <end position="200"/>
    </location>
</feature>
<organism evidence="2 3">
    <name type="scientific">Lacinutrix gracilariae</name>
    <dbReference type="NCBI Taxonomy" id="1747198"/>
    <lineage>
        <taxon>Bacteria</taxon>
        <taxon>Pseudomonadati</taxon>
        <taxon>Bacteroidota</taxon>
        <taxon>Flavobacteriia</taxon>
        <taxon>Flavobacteriales</taxon>
        <taxon>Flavobacteriaceae</taxon>
        <taxon>Lacinutrix</taxon>
    </lineage>
</organism>
<keyword evidence="1" id="KW-1133">Transmembrane helix</keyword>
<reference evidence="3" key="1">
    <citation type="journal article" date="2019" name="Int. J. Syst. Evol. Microbiol.">
        <title>The Global Catalogue of Microorganisms (GCM) 10K type strain sequencing project: providing services to taxonomists for standard genome sequencing and annotation.</title>
        <authorList>
            <consortium name="The Broad Institute Genomics Platform"/>
            <consortium name="The Broad Institute Genome Sequencing Center for Infectious Disease"/>
            <person name="Wu L."/>
            <person name="Ma J."/>
        </authorList>
    </citation>
    <scope>NUCLEOTIDE SEQUENCE [LARGE SCALE GENOMIC DNA]</scope>
    <source>
        <strain evidence="3">KCTC 42808</strain>
    </source>
</reference>
<feature type="transmembrane region" description="Helical" evidence="1">
    <location>
        <begin position="153"/>
        <end position="174"/>
    </location>
</feature>
<dbReference type="RefSeq" id="WP_379901221.1">
    <property type="nucleotide sequence ID" value="NZ_JBHULM010000007.1"/>
</dbReference>
<name>A0ABW5K0T8_9FLAO</name>
<evidence type="ECO:0000256" key="1">
    <source>
        <dbReference type="SAM" id="Phobius"/>
    </source>
</evidence>
<dbReference type="EMBL" id="JBHULM010000007">
    <property type="protein sequence ID" value="MFD2541475.1"/>
    <property type="molecule type" value="Genomic_DNA"/>
</dbReference>
<comment type="caution">
    <text evidence="2">The sequence shown here is derived from an EMBL/GenBank/DDBJ whole genome shotgun (WGS) entry which is preliminary data.</text>
</comment>
<evidence type="ECO:0000313" key="2">
    <source>
        <dbReference type="EMBL" id="MFD2541475.1"/>
    </source>
</evidence>
<sequence>MVKKYFDNHNISTKTKVLNLLFYVSFLASILICITSEKKQLLCTMPFLIIILLLKYLSITKKKADPLYVVALIAVFISTTLSLFSFKEYFVWVASFTSLYLILCSLTLRKYLNKGKFKSLLQGSVIVGIMLVLYLILAVVELVINYIPDNNQFFIFLGAFCLFIFSLTFAVIYINDKYANGTILLASGIFTIFQIALAPINELFLFTKTFTLIIIICHIISIFLFIKFITETNPKENNVNNTYL</sequence>